<dbReference type="GO" id="GO:0022857">
    <property type="term" value="F:transmembrane transporter activity"/>
    <property type="evidence" value="ECO:0007669"/>
    <property type="project" value="InterPro"/>
</dbReference>
<dbReference type="InterPro" id="IPR036259">
    <property type="entry name" value="MFS_trans_sf"/>
</dbReference>
<evidence type="ECO:0000256" key="1">
    <source>
        <dbReference type="ARBA" id="ARBA00004370"/>
    </source>
</evidence>
<dbReference type="Gene3D" id="1.20.1250.20">
    <property type="entry name" value="MFS general substrate transporter like domains"/>
    <property type="match status" value="1"/>
</dbReference>
<feature type="transmembrane region" description="Helical" evidence="5">
    <location>
        <begin position="68"/>
        <end position="88"/>
    </location>
</feature>
<reference evidence="6" key="1">
    <citation type="journal article" date="2021" name="Nat. Commun.">
        <title>Genetic determinants of endophytism in the Arabidopsis root mycobiome.</title>
        <authorList>
            <person name="Mesny F."/>
            <person name="Miyauchi S."/>
            <person name="Thiergart T."/>
            <person name="Pickel B."/>
            <person name="Atanasova L."/>
            <person name="Karlsson M."/>
            <person name="Huettel B."/>
            <person name="Barry K.W."/>
            <person name="Haridas S."/>
            <person name="Chen C."/>
            <person name="Bauer D."/>
            <person name="Andreopoulos W."/>
            <person name="Pangilinan J."/>
            <person name="LaButti K."/>
            <person name="Riley R."/>
            <person name="Lipzen A."/>
            <person name="Clum A."/>
            <person name="Drula E."/>
            <person name="Henrissat B."/>
            <person name="Kohler A."/>
            <person name="Grigoriev I.V."/>
            <person name="Martin F.M."/>
            <person name="Hacquard S."/>
        </authorList>
    </citation>
    <scope>NUCLEOTIDE SEQUENCE</scope>
    <source>
        <strain evidence="6">MPI-CAGE-AT-0147</strain>
    </source>
</reference>
<protein>
    <submittedName>
        <fullName evidence="6">Uncharacterized protein</fullName>
    </submittedName>
</protein>
<evidence type="ECO:0000313" key="7">
    <source>
        <dbReference type="Proteomes" id="UP000738349"/>
    </source>
</evidence>
<dbReference type="Proteomes" id="UP000738349">
    <property type="component" value="Unassembled WGS sequence"/>
</dbReference>
<dbReference type="OrthoDB" id="6133115at2759"/>
<evidence type="ECO:0000313" key="6">
    <source>
        <dbReference type="EMBL" id="KAH7117441.1"/>
    </source>
</evidence>
<accession>A0A9P9DDW7</accession>
<evidence type="ECO:0000256" key="4">
    <source>
        <dbReference type="ARBA" id="ARBA00023136"/>
    </source>
</evidence>
<evidence type="ECO:0000256" key="2">
    <source>
        <dbReference type="ARBA" id="ARBA00022692"/>
    </source>
</evidence>
<dbReference type="InterPro" id="IPR005828">
    <property type="entry name" value="MFS_sugar_transport-like"/>
</dbReference>
<keyword evidence="4 5" id="KW-0472">Membrane</keyword>
<name>A0A9P9DDW7_9HYPO</name>
<organism evidence="6 7">
    <name type="scientific">Dactylonectria macrodidyma</name>
    <dbReference type="NCBI Taxonomy" id="307937"/>
    <lineage>
        <taxon>Eukaryota</taxon>
        <taxon>Fungi</taxon>
        <taxon>Dikarya</taxon>
        <taxon>Ascomycota</taxon>
        <taxon>Pezizomycotina</taxon>
        <taxon>Sordariomycetes</taxon>
        <taxon>Hypocreomycetidae</taxon>
        <taxon>Hypocreales</taxon>
        <taxon>Nectriaceae</taxon>
        <taxon>Dactylonectria</taxon>
    </lineage>
</organism>
<dbReference type="GO" id="GO:0016020">
    <property type="term" value="C:membrane"/>
    <property type="evidence" value="ECO:0007669"/>
    <property type="project" value="UniProtKB-SubCell"/>
</dbReference>
<dbReference type="SUPFAM" id="SSF103473">
    <property type="entry name" value="MFS general substrate transporter"/>
    <property type="match status" value="1"/>
</dbReference>
<evidence type="ECO:0000256" key="3">
    <source>
        <dbReference type="ARBA" id="ARBA00022989"/>
    </source>
</evidence>
<dbReference type="Pfam" id="PF00083">
    <property type="entry name" value="Sugar_tr"/>
    <property type="match status" value="1"/>
</dbReference>
<keyword evidence="2 5" id="KW-0812">Transmembrane</keyword>
<dbReference type="AlphaFoldDB" id="A0A9P9DDW7"/>
<gene>
    <name evidence="6" type="ORF">EDB81DRAFT_892298</name>
</gene>
<dbReference type="EMBL" id="JAGMUV010000028">
    <property type="protein sequence ID" value="KAH7117441.1"/>
    <property type="molecule type" value="Genomic_DNA"/>
</dbReference>
<proteinExistence type="predicted"/>
<keyword evidence="7" id="KW-1185">Reference proteome</keyword>
<keyword evidence="3 5" id="KW-1133">Transmembrane helix</keyword>
<comment type="caution">
    <text evidence="6">The sequence shown here is derived from an EMBL/GenBank/DDBJ whole genome shotgun (WGS) entry which is preliminary data.</text>
</comment>
<sequence>MARVLRRTYQSDSRPLQRPLPGKMGRRKLFLWALTLAIVCLVAITGGSVVFAKKPSNKSAGYSVVASIYLLSPAFNFGMTGILGRYITEISPYNLQLRGMAVFQF</sequence>
<comment type="subcellular location">
    <subcellularLocation>
        <location evidence="1">Membrane</location>
    </subcellularLocation>
</comment>
<evidence type="ECO:0000256" key="5">
    <source>
        <dbReference type="SAM" id="Phobius"/>
    </source>
</evidence>